<feature type="non-terminal residue" evidence="1">
    <location>
        <position position="1"/>
    </location>
</feature>
<proteinExistence type="predicted"/>
<reference evidence="1 2" key="1">
    <citation type="submission" date="2018-10" db="EMBL/GenBank/DDBJ databases">
        <authorList>
            <person name="Ekblom R."/>
            <person name="Jareborg N."/>
        </authorList>
    </citation>
    <scope>NUCLEOTIDE SEQUENCE [LARGE SCALE GENOMIC DNA]</scope>
    <source>
        <tissue evidence="1">Muscle</tissue>
    </source>
</reference>
<protein>
    <submittedName>
        <fullName evidence="1">Uncharacterized protein</fullName>
    </submittedName>
</protein>
<name>A0A9X9LY87_GULGU</name>
<organism evidence="1 2">
    <name type="scientific">Gulo gulo</name>
    <name type="common">Wolverine</name>
    <name type="synonym">Gluton</name>
    <dbReference type="NCBI Taxonomy" id="48420"/>
    <lineage>
        <taxon>Eukaryota</taxon>
        <taxon>Metazoa</taxon>
        <taxon>Chordata</taxon>
        <taxon>Craniata</taxon>
        <taxon>Vertebrata</taxon>
        <taxon>Euteleostomi</taxon>
        <taxon>Mammalia</taxon>
        <taxon>Eutheria</taxon>
        <taxon>Laurasiatheria</taxon>
        <taxon>Carnivora</taxon>
        <taxon>Caniformia</taxon>
        <taxon>Musteloidea</taxon>
        <taxon>Mustelidae</taxon>
        <taxon>Guloninae</taxon>
        <taxon>Gulo</taxon>
    </lineage>
</organism>
<dbReference type="AlphaFoldDB" id="A0A9X9LY87"/>
<comment type="caution">
    <text evidence="1">The sequence shown here is derived from an EMBL/GenBank/DDBJ whole genome shotgun (WGS) entry which is preliminary data.</text>
</comment>
<accession>A0A9X9LY87</accession>
<evidence type="ECO:0000313" key="1">
    <source>
        <dbReference type="EMBL" id="VCW99437.1"/>
    </source>
</evidence>
<evidence type="ECO:0000313" key="2">
    <source>
        <dbReference type="Proteomes" id="UP000269945"/>
    </source>
</evidence>
<sequence length="87" mass="8979">QFWCCQRGAASPAAAAAAATAAATAAAKGEPCDRALPGPLPTCARAVTVCPPLPLRHRGGRSHRPGFDPFMHVTSQYKGNPNNVSLL</sequence>
<dbReference type="Proteomes" id="UP000269945">
    <property type="component" value="Unassembled WGS sequence"/>
</dbReference>
<dbReference type="EMBL" id="CYRY02028749">
    <property type="protein sequence ID" value="VCW99437.1"/>
    <property type="molecule type" value="Genomic_DNA"/>
</dbReference>
<gene>
    <name evidence="1" type="ORF">BN2614_LOCUS3</name>
</gene>
<keyword evidence="2" id="KW-1185">Reference proteome</keyword>